<dbReference type="Proteomes" id="UP000824998">
    <property type="component" value="Unassembled WGS sequence"/>
</dbReference>
<feature type="domain" description="Apple" evidence="2">
    <location>
        <begin position="137"/>
        <end position="223"/>
    </location>
</feature>
<dbReference type="InterPro" id="IPR003609">
    <property type="entry name" value="Pan_app"/>
</dbReference>
<organism evidence="3 4">
    <name type="scientific">Amylocarpus encephaloides</name>
    <dbReference type="NCBI Taxonomy" id="45428"/>
    <lineage>
        <taxon>Eukaryota</taxon>
        <taxon>Fungi</taxon>
        <taxon>Dikarya</taxon>
        <taxon>Ascomycota</taxon>
        <taxon>Pezizomycotina</taxon>
        <taxon>Leotiomycetes</taxon>
        <taxon>Helotiales</taxon>
        <taxon>Helotiales incertae sedis</taxon>
        <taxon>Amylocarpus</taxon>
    </lineage>
</organism>
<proteinExistence type="predicted"/>
<feature type="signal peptide" evidence="1">
    <location>
        <begin position="1"/>
        <end position="18"/>
    </location>
</feature>
<evidence type="ECO:0000256" key="1">
    <source>
        <dbReference type="SAM" id="SignalP"/>
    </source>
</evidence>
<gene>
    <name evidence="3" type="ORF">BJ875DRAFT_487362</name>
</gene>
<keyword evidence="1" id="KW-0732">Signal</keyword>
<accession>A0A9P7YBY0</accession>
<protein>
    <recommendedName>
        <fullName evidence="2">Apple domain-containing protein</fullName>
    </recommendedName>
</protein>
<evidence type="ECO:0000313" key="4">
    <source>
        <dbReference type="Proteomes" id="UP000824998"/>
    </source>
</evidence>
<dbReference type="AlphaFoldDB" id="A0A9P7YBY0"/>
<feature type="chain" id="PRO_5040211252" description="Apple domain-containing protein" evidence="1">
    <location>
        <begin position="19"/>
        <end position="349"/>
    </location>
</feature>
<dbReference type="EMBL" id="MU251626">
    <property type="protein sequence ID" value="KAG9231068.1"/>
    <property type="molecule type" value="Genomic_DNA"/>
</dbReference>
<evidence type="ECO:0000259" key="2">
    <source>
        <dbReference type="PROSITE" id="PS50948"/>
    </source>
</evidence>
<reference evidence="3" key="1">
    <citation type="journal article" date="2021" name="IMA Fungus">
        <title>Genomic characterization of three marine fungi, including Emericellopsis atlantica sp. nov. with signatures of a generalist lifestyle and marine biomass degradation.</title>
        <authorList>
            <person name="Hagestad O.C."/>
            <person name="Hou L."/>
            <person name="Andersen J.H."/>
            <person name="Hansen E.H."/>
            <person name="Altermark B."/>
            <person name="Li C."/>
            <person name="Kuhnert E."/>
            <person name="Cox R.J."/>
            <person name="Crous P.W."/>
            <person name="Spatafora J.W."/>
            <person name="Lail K."/>
            <person name="Amirebrahimi M."/>
            <person name="Lipzen A."/>
            <person name="Pangilinan J."/>
            <person name="Andreopoulos W."/>
            <person name="Hayes R.D."/>
            <person name="Ng V."/>
            <person name="Grigoriev I.V."/>
            <person name="Jackson S.A."/>
            <person name="Sutton T.D.S."/>
            <person name="Dobson A.D.W."/>
            <person name="Rama T."/>
        </authorList>
    </citation>
    <scope>NUCLEOTIDE SEQUENCE</scope>
    <source>
        <strain evidence="3">TRa018bII</strain>
    </source>
</reference>
<keyword evidence="4" id="KW-1185">Reference proteome</keyword>
<comment type="caution">
    <text evidence="3">The sequence shown here is derived from an EMBL/GenBank/DDBJ whole genome shotgun (WGS) entry which is preliminary data.</text>
</comment>
<dbReference type="PROSITE" id="PS50948">
    <property type="entry name" value="PAN"/>
    <property type="match status" value="1"/>
</dbReference>
<sequence>MELQFLTALTLCVGLATAIPHNARTMITAAPQQELPPRAGLSKRWEFSATCSSKFLTDLVSALRNPPSTFDTALNTSVAYDMSSWCNTYFQETSYSTSSITYRAPTTTTIVTSTQTTTTRSQTSTVLCPAPSASAVCNTTGTLKESFISNHFLSTNETESGETCKQACLKVKTCSSFVLTEDKDKKVFERNYCTLYKAGLAGAFEGKGNAFDQAYYRFWDRSCAIYAAPGCFLAGSATVSAAPTPAPPPTPQPRIAKRDANIPIPEWLNNANFNWYPFINYGCSCLVTSTPMPILGGTRTQSIPQYDLTTITTTRTTVAVSVSVPVTSTYTYVAIRKEGSVEDGNERVT</sequence>
<evidence type="ECO:0000313" key="3">
    <source>
        <dbReference type="EMBL" id="KAG9231068.1"/>
    </source>
</evidence>
<name>A0A9P7YBY0_9HELO</name>